<dbReference type="EMBL" id="CP015193">
    <property type="protein sequence ID" value="ASJ16275.1"/>
    <property type="molecule type" value="Genomic_DNA"/>
</dbReference>
<gene>
    <name evidence="1" type="ORF">A3L04_03890</name>
    <name evidence="2" type="ORF">CHITON_1960</name>
</gene>
<protein>
    <submittedName>
        <fullName evidence="2">Uncharacterized protein</fullName>
    </submittedName>
</protein>
<dbReference type="Pfam" id="PF03192">
    <property type="entry name" value="DUF257"/>
    <property type="match status" value="1"/>
</dbReference>
<organism evidence="2 3">
    <name type="scientific">Thermococcus chitonophagus</name>
    <dbReference type="NCBI Taxonomy" id="54262"/>
    <lineage>
        <taxon>Archaea</taxon>
        <taxon>Methanobacteriati</taxon>
        <taxon>Methanobacteriota</taxon>
        <taxon>Thermococci</taxon>
        <taxon>Thermococcales</taxon>
        <taxon>Thermococcaceae</taxon>
        <taxon>Thermococcus</taxon>
    </lineage>
</organism>
<dbReference type="AlphaFoldDB" id="A0A170SV75"/>
<dbReference type="KEGG" id="tch:CHITON_1960"/>
<dbReference type="RefSeq" id="WP_068579012.1">
    <property type="nucleotide sequence ID" value="NZ_CP015193.1"/>
</dbReference>
<dbReference type="Gene3D" id="3.40.50.11570">
    <property type="entry name" value="Protein of unknown function DUF257"/>
    <property type="match status" value="1"/>
</dbReference>
<dbReference type="EMBL" id="LN999010">
    <property type="protein sequence ID" value="CUX78739.1"/>
    <property type="molecule type" value="Genomic_DNA"/>
</dbReference>
<dbReference type="Proteomes" id="UP000093069">
    <property type="component" value="Chromosome I"/>
</dbReference>
<reference evidence="3" key="2">
    <citation type="submission" date="2016-01" db="EMBL/GenBank/DDBJ databases">
        <authorList>
            <person name="Vorgias C.E."/>
        </authorList>
    </citation>
    <scope>NUCLEOTIDE SEQUENCE [LARGE SCALE GENOMIC DNA]</scope>
</reference>
<dbReference type="Proteomes" id="UP000250189">
    <property type="component" value="Chromosome"/>
</dbReference>
<dbReference type="InterPro" id="IPR005489">
    <property type="entry name" value="DUF257"/>
</dbReference>
<reference evidence="2" key="1">
    <citation type="submission" date="2016-01" db="EMBL/GenBank/DDBJ databases">
        <authorList>
            <person name="McClelland M."/>
            <person name="Jain A."/>
            <person name="Saraogi P."/>
            <person name="Mendelson R."/>
            <person name="Westerman R."/>
            <person name="SanMiguel P."/>
            <person name="Csonka L."/>
        </authorList>
    </citation>
    <scope>NUCLEOTIDE SEQUENCE</scope>
    <source>
        <strain evidence="2">1</strain>
    </source>
</reference>
<proteinExistence type="predicted"/>
<sequence length="197" mass="22820">MRLGEFLENINEGIVLLEYEPTDHPERTFHNLLEQFSKKDITPVIVDIKDTLQVFVQQLKLQGLQVNTEKLRVIKEGGRVIIGEIIGKIDEFEDFSHHMGKYWEVYKNIPEKNRKVVIVLGLHKFLDQINPKISKIEAYFEIIGRRHLQEPGRLAVLFVNIEASSHYFLKSLEELSDYVLRIDKNQEVKIIASPGGA</sequence>
<dbReference type="GeneID" id="33321688"/>
<evidence type="ECO:0000313" key="4">
    <source>
        <dbReference type="Proteomes" id="UP000250189"/>
    </source>
</evidence>
<keyword evidence="4" id="KW-1185">Reference proteome</keyword>
<name>A0A170SV75_9EURY</name>
<reference evidence="1 4" key="3">
    <citation type="submission" date="2016-04" db="EMBL/GenBank/DDBJ databases">
        <title>Complete genome sequence of Thermococcus chitonophagus type strain GC74.</title>
        <authorList>
            <person name="Oger P.M."/>
        </authorList>
    </citation>
    <scope>NUCLEOTIDE SEQUENCE [LARGE SCALE GENOMIC DNA]</scope>
    <source>
        <strain evidence="1 4">GC74</strain>
    </source>
</reference>
<evidence type="ECO:0000313" key="3">
    <source>
        <dbReference type="Proteomes" id="UP000093069"/>
    </source>
</evidence>
<accession>A0A170SV75</accession>
<evidence type="ECO:0000313" key="1">
    <source>
        <dbReference type="EMBL" id="ASJ16275.1"/>
    </source>
</evidence>
<evidence type="ECO:0000313" key="2">
    <source>
        <dbReference type="EMBL" id="CUX78739.1"/>
    </source>
</evidence>
<dbReference type="STRING" id="54262.CHITON_1960"/>
<dbReference type="OrthoDB" id="100687at2157"/>